<evidence type="ECO:0000256" key="1">
    <source>
        <dbReference type="SAM" id="MobiDB-lite"/>
    </source>
</evidence>
<name>A0A0A9EEP6_ARUDO</name>
<proteinExistence type="predicted"/>
<sequence>MPSLDQNETTPRHQQHKVHMLSRQNQPKRN</sequence>
<dbReference type="AlphaFoldDB" id="A0A0A9EEP6"/>
<dbReference type="EMBL" id="GBRH01201545">
    <property type="protein sequence ID" value="JAD96350.1"/>
    <property type="molecule type" value="Transcribed_RNA"/>
</dbReference>
<organism evidence="2">
    <name type="scientific">Arundo donax</name>
    <name type="common">Giant reed</name>
    <name type="synonym">Donax arundinaceus</name>
    <dbReference type="NCBI Taxonomy" id="35708"/>
    <lineage>
        <taxon>Eukaryota</taxon>
        <taxon>Viridiplantae</taxon>
        <taxon>Streptophyta</taxon>
        <taxon>Embryophyta</taxon>
        <taxon>Tracheophyta</taxon>
        <taxon>Spermatophyta</taxon>
        <taxon>Magnoliopsida</taxon>
        <taxon>Liliopsida</taxon>
        <taxon>Poales</taxon>
        <taxon>Poaceae</taxon>
        <taxon>PACMAD clade</taxon>
        <taxon>Arundinoideae</taxon>
        <taxon>Arundineae</taxon>
        <taxon>Arundo</taxon>
    </lineage>
</organism>
<feature type="region of interest" description="Disordered" evidence="1">
    <location>
        <begin position="1"/>
        <end position="30"/>
    </location>
</feature>
<accession>A0A0A9EEP6</accession>
<protein>
    <submittedName>
        <fullName evidence="2">Uncharacterized protein</fullName>
    </submittedName>
</protein>
<reference evidence="2" key="1">
    <citation type="submission" date="2014-09" db="EMBL/GenBank/DDBJ databases">
        <authorList>
            <person name="Magalhaes I.L.F."/>
            <person name="Oliveira U."/>
            <person name="Santos F.R."/>
            <person name="Vidigal T.H.D.A."/>
            <person name="Brescovit A.D."/>
            <person name="Santos A.J."/>
        </authorList>
    </citation>
    <scope>NUCLEOTIDE SEQUENCE</scope>
    <source>
        <tissue evidence="2">Shoot tissue taken approximately 20 cm above the soil surface</tissue>
    </source>
</reference>
<feature type="compositionally biased region" description="Basic residues" evidence="1">
    <location>
        <begin position="13"/>
        <end position="30"/>
    </location>
</feature>
<reference evidence="2" key="2">
    <citation type="journal article" date="2015" name="Data Brief">
        <title>Shoot transcriptome of the giant reed, Arundo donax.</title>
        <authorList>
            <person name="Barrero R.A."/>
            <person name="Guerrero F.D."/>
            <person name="Moolhuijzen P."/>
            <person name="Goolsby J.A."/>
            <person name="Tidwell J."/>
            <person name="Bellgard S.E."/>
            <person name="Bellgard M.I."/>
        </authorList>
    </citation>
    <scope>NUCLEOTIDE SEQUENCE</scope>
    <source>
        <tissue evidence="2">Shoot tissue taken approximately 20 cm above the soil surface</tissue>
    </source>
</reference>
<evidence type="ECO:0000313" key="2">
    <source>
        <dbReference type="EMBL" id="JAD96350.1"/>
    </source>
</evidence>